<evidence type="ECO:0000259" key="1">
    <source>
        <dbReference type="PROSITE" id="PS51388"/>
    </source>
</evidence>
<dbReference type="OrthoDB" id="415706at2759"/>
<dbReference type="InterPro" id="IPR020850">
    <property type="entry name" value="GED_dom"/>
</dbReference>
<organism evidence="2 3">
    <name type="scientific">Claviceps africana</name>
    <dbReference type="NCBI Taxonomy" id="83212"/>
    <lineage>
        <taxon>Eukaryota</taxon>
        <taxon>Fungi</taxon>
        <taxon>Dikarya</taxon>
        <taxon>Ascomycota</taxon>
        <taxon>Pezizomycotina</taxon>
        <taxon>Sordariomycetes</taxon>
        <taxon>Hypocreomycetidae</taxon>
        <taxon>Hypocreales</taxon>
        <taxon>Clavicipitaceae</taxon>
        <taxon>Claviceps</taxon>
    </lineage>
</organism>
<gene>
    <name evidence="2" type="ORF">E4U42_007589</name>
</gene>
<proteinExistence type="predicted"/>
<dbReference type="InterPro" id="IPR056106">
    <property type="entry name" value="DUF7689"/>
</dbReference>
<dbReference type="PROSITE" id="PS51388">
    <property type="entry name" value="GED"/>
    <property type="match status" value="1"/>
</dbReference>
<reference evidence="2" key="1">
    <citation type="journal article" date="2020" name="bioRxiv">
        <title>Whole genome comparisons of ergot fungi reveals the divergence and evolution of species within the genus Claviceps are the result of varying mechanisms driving genome evolution and host range expansion.</title>
        <authorList>
            <person name="Wyka S.A."/>
            <person name="Mondo S.J."/>
            <person name="Liu M."/>
            <person name="Dettman J."/>
            <person name="Nalam V."/>
            <person name="Broders K.D."/>
        </authorList>
    </citation>
    <scope>NUCLEOTIDE SEQUENCE</scope>
    <source>
        <strain evidence="2">CCC 489</strain>
    </source>
</reference>
<feature type="non-terminal residue" evidence="2">
    <location>
        <position position="114"/>
    </location>
</feature>
<protein>
    <recommendedName>
        <fullName evidence="1">GED domain-containing protein</fullName>
    </recommendedName>
</protein>
<sequence>PINSQPTNPFQVSLQKYIDDISTLGVECCLMEKLRNVFDPLHIYNMDDDQLQHLAAENPTATQERAKLTDKMQLLHKALHELRGLSQYRPQPKESRAYRKLPGLFVKKRDHSEG</sequence>
<evidence type="ECO:0000313" key="3">
    <source>
        <dbReference type="Proteomes" id="UP000811619"/>
    </source>
</evidence>
<comment type="caution">
    <text evidence="2">The sequence shown here is derived from an EMBL/GenBank/DDBJ whole genome shotgun (WGS) entry which is preliminary data.</text>
</comment>
<evidence type="ECO:0000313" key="2">
    <source>
        <dbReference type="EMBL" id="KAG5928957.1"/>
    </source>
</evidence>
<feature type="domain" description="GED" evidence="1">
    <location>
        <begin position="1"/>
        <end position="90"/>
    </location>
</feature>
<name>A0A8K0JGR1_9HYPO</name>
<keyword evidence="3" id="KW-1185">Reference proteome</keyword>
<accession>A0A8K0JGR1</accession>
<dbReference type="Pfam" id="PF24738">
    <property type="entry name" value="DUF7689"/>
    <property type="match status" value="1"/>
</dbReference>
<dbReference type="EMBL" id="SRPY01000088">
    <property type="protein sequence ID" value="KAG5928957.1"/>
    <property type="molecule type" value="Genomic_DNA"/>
</dbReference>
<dbReference type="Proteomes" id="UP000811619">
    <property type="component" value="Unassembled WGS sequence"/>
</dbReference>
<dbReference type="AlphaFoldDB" id="A0A8K0JGR1"/>